<evidence type="ECO:0000313" key="4">
    <source>
        <dbReference type="Proteomes" id="UP000011082"/>
    </source>
</evidence>
<dbReference type="GeneID" id="19881351"/>
<dbReference type="HOGENOM" id="CLU_750502_0_0_1"/>
<evidence type="ECO:0000313" key="3">
    <source>
        <dbReference type="EMBL" id="ELA42235.1"/>
    </source>
</evidence>
<dbReference type="InParanoid" id="L2GP06"/>
<feature type="chain" id="PRO_5003960041" description="Rhodanese domain-containing protein" evidence="2">
    <location>
        <begin position="22"/>
        <end position="369"/>
    </location>
</feature>
<keyword evidence="2" id="KW-0732">Signal</keyword>
<feature type="compositionally biased region" description="Basic and acidic residues" evidence="1">
    <location>
        <begin position="308"/>
        <end position="357"/>
    </location>
</feature>
<dbReference type="VEuPathDB" id="MicrosporidiaDB:VICG_00634"/>
<evidence type="ECO:0008006" key="5">
    <source>
        <dbReference type="Google" id="ProtNLM"/>
    </source>
</evidence>
<feature type="signal peptide" evidence="2">
    <location>
        <begin position="1"/>
        <end position="21"/>
    </location>
</feature>
<evidence type="ECO:0000256" key="1">
    <source>
        <dbReference type="SAM" id="MobiDB-lite"/>
    </source>
</evidence>
<name>L2GP06_VITCO</name>
<sequence length="369" mass="42819">MPHMFLIFALLLLSYQKGCLNDEGTYQIGVKIYADRNSRHVITNYIHHILPHAFTEHIEPSHTEFESAHIKHYFGAIFNAVNKTLKGTNVQFKADYSELFKHEYSELHEKYCGYFSNITAITENFLNDFKDPHSLGDNKILLVDCRHNNAFLPTSSHMASKNRCGKIHGILLTDPEIMKHKIAEGLYRIFSTKSISQIQGINGAILADICQYVQFCNANYDKTGIFTKDLGMLTHKTLSDGGIKGYGYNIAGRFVKNFGHDFTRNIEYEDSQYNHHDHGFFHGDDGYYHRRHDVHDDDSCHRIDDHHYNHHNHRDEHEPHLNEPNHYSHGEQHSVHTDEPHYGENHEQPANDRDTRRSNGIVVNHKELH</sequence>
<dbReference type="Proteomes" id="UP000011082">
    <property type="component" value="Unassembled WGS sequence"/>
</dbReference>
<evidence type="ECO:0000256" key="2">
    <source>
        <dbReference type="SAM" id="SignalP"/>
    </source>
</evidence>
<dbReference type="OrthoDB" id="2196179at2759"/>
<reference evidence="4" key="1">
    <citation type="submission" date="2011-05" db="EMBL/GenBank/DDBJ databases">
        <title>The genome sequence of Vittaforma corneae strain ATCC 50505.</title>
        <authorList>
            <consortium name="The Broad Institute Genome Sequencing Platform"/>
            <person name="Cuomo C."/>
            <person name="Didier E."/>
            <person name="Bowers L."/>
            <person name="Young S.K."/>
            <person name="Zeng Q."/>
            <person name="Gargeya S."/>
            <person name="Fitzgerald M."/>
            <person name="Haas B."/>
            <person name="Abouelleil A."/>
            <person name="Alvarado L."/>
            <person name="Arachchi H.M."/>
            <person name="Berlin A."/>
            <person name="Chapman S.B."/>
            <person name="Gearin G."/>
            <person name="Goldberg J."/>
            <person name="Griggs A."/>
            <person name="Gujja S."/>
            <person name="Hansen M."/>
            <person name="Heiman D."/>
            <person name="Howarth C."/>
            <person name="Larimer J."/>
            <person name="Lui A."/>
            <person name="MacDonald P.J.P."/>
            <person name="McCowen C."/>
            <person name="Montmayeur A."/>
            <person name="Murphy C."/>
            <person name="Neiman D."/>
            <person name="Pearson M."/>
            <person name="Priest M."/>
            <person name="Roberts A."/>
            <person name="Saif S."/>
            <person name="Shea T."/>
            <person name="Sisk P."/>
            <person name="Stolte C."/>
            <person name="Sykes S."/>
            <person name="Wortman J."/>
            <person name="Nusbaum C."/>
            <person name="Birren B."/>
        </authorList>
    </citation>
    <scope>NUCLEOTIDE SEQUENCE [LARGE SCALE GENOMIC DNA]</scope>
    <source>
        <strain evidence="4">ATCC 50505</strain>
    </source>
</reference>
<dbReference type="AlphaFoldDB" id="L2GP06"/>
<keyword evidence="4" id="KW-1185">Reference proteome</keyword>
<organism evidence="3 4">
    <name type="scientific">Vittaforma corneae (strain ATCC 50505)</name>
    <name type="common">Microsporidian parasite</name>
    <name type="synonym">Nosema corneum</name>
    <dbReference type="NCBI Taxonomy" id="993615"/>
    <lineage>
        <taxon>Eukaryota</taxon>
        <taxon>Fungi</taxon>
        <taxon>Fungi incertae sedis</taxon>
        <taxon>Microsporidia</taxon>
        <taxon>Nosematidae</taxon>
        <taxon>Vittaforma</taxon>
    </lineage>
</organism>
<protein>
    <recommendedName>
        <fullName evidence="5">Rhodanese domain-containing protein</fullName>
    </recommendedName>
</protein>
<dbReference type="EMBL" id="JH370133">
    <property type="protein sequence ID" value="ELA42235.1"/>
    <property type="molecule type" value="Genomic_DNA"/>
</dbReference>
<feature type="region of interest" description="Disordered" evidence="1">
    <location>
        <begin position="308"/>
        <end position="369"/>
    </location>
</feature>
<dbReference type="RefSeq" id="XP_007604086.1">
    <property type="nucleotide sequence ID" value="XM_007604024.1"/>
</dbReference>
<accession>L2GP06</accession>
<proteinExistence type="predicted"/>
<gene>
    <name evidence="3" type="ORF">VICG_00634</name>
</gene>